<evidence type="ECO:0000313" key="3">
    <source>
        <dbReference type="EMBL" id="RRS01423.1"/>
    </source>
</evidence>
<dbReference type="OrthoDB" id="9816117at2"/>
<dbReference type="InterPro" id="IPR006015">
    <property type="entry name" value="Universal_stress_UspA"/>
</dbReference>
<name>A0A426V3F4_9ACTN</name>
<evidence type="ECO:0000259" key="2">
    <source>
        <dbReference type="Pfam" id="PF00582"/>
    </source>
</evidence>
<dbReference type="InterPro" id="IPR006016">
    <property type="entry name" value="UspA"/>
</dbReference>
<accession>A0A426V3F4</accession>
<dbReference type="CDD" id="cd00293">
    <property type="entry name" value="USP-like"/>
    <property type="match status" value="1"/>
</dbReference>
<sequence length="151" mass="15718">MAATSPAEPKATVVGVDGSSASQHALEWAVRRSAVTNDPVIAVRAWQAPTDYATGGLLVPEAEWETAAIEAMAATVAEVHAAYPAVPVQQRVVKGDPAQVLVQEAANAGLLVVGSRSRGELRSVLLGSVSWKCVHSARCPVLVIRDGTQTI</sequence>
<dbReference type="PRINTS" id="PR01438">
    <property type="entry name" value="UNVRSLSTRESS"/>
</dbReference>
<proteinExistence type="inferred from homology"/>
<gene>
    <name evidence="3" type="ORF">EIW28_01210</name>
</gene>
<dbReference type="InterPro" id="IPR014729">
    <property type="entry name" value="Rossmann-like_a/b/a_fold"/>
</dbReference>
<protein>
    <submittedName>
        <fullName evidence="3">Universal stress protein</fullName>
    </submittedName>
</protein>
<comment type="similarity">
    <text evidence="1">Belongs to the universal stress protein A family.</text>
</comment>
<comment type="caution">
    <text evidence="3">The sequence shown here is derived from an EMBL/GenBank/DDBJ whole genome shotgun (WGS) entry which is preliminary data.</text>
</comment>
<evidence type="ECO:0000313" key="4">
    <source>
        <dbReference type="Proteomes" id="UP000277256"/>
    </source>
</evidence>
<dbReference type="SUPFAM" id="SSF52402">
    <property type="entry name" value="Adenine nucleotide alpha hydrolases-like"/>
    <property type="match status" value="1"/>
</dbReference>
<reference evidence="3 4" key="1">
    <citation type="submission" date="2018-12" db="EMBL/GenBank/DDBJ databases">
        <title>Glycomyces sp. YIM 121974 draft genome.</title>
        <authorList>
            <person name="Li Q."/>
        </authorList>
    </citation>
    <scope>NUCLEOTIDE SEQUENCE [LARGE SCALE GENOMIC DNA]</scope>
    <source>
        <strain evidence="3 4">YIM 121974</strain>
    </source>
</reference>
<dbReference type="PANTHER" id="PTHR31964:SF113">
    <property type="entry name" value="USPA DOMAIN-CONTAINING PROTEIN"/>
    <property type="match status" value="1"/>
</dbReference>
<dbReference type="PANTHER" id="PTHR31964">
    <property type="entry name" value="ADENINE NUCLEOTIDE ALPHA HYDROLASES-LIKE SUPERFAMILY PROTEIN"/>
    <property type="match status" value="1"/>
</dbReference>
<dbReference type="AlphaFoldDB" id="A0A426V3F4"/>
<keyword evidence="4" id="KW-1185">Reference proteome</keyword>
<evidence type="ECO:0000256" key="1">
    <source>
        <dbReference type="ARBA" id="ARBA00008791"/>
    </source>
</evidence>
<dbReference type="RefSeq" id="WP_125245901.1">
    <property type="nucleotide sequence ID" value="NZ_RSEB01000001.1"/>
</dbReference>
<dbReference type="Proteomes" id="UP000277256">
    <property type="component" value="Unassembled WGS sequence"/>
</dbReference>
<feature type="domain" description="UspA" evidence="2">
    <location>
        <begin position="13"/>
        <end position="145"/>
    </location>
</feature>
<dbReference type="Gene3D" id="3.40.50.620">
    <property type="entry name" value="HUPs"/>
    <property type="match status" value="1"/>
</dbReference>
<dbReference type="Pfam" id="PF00582">
    <property type="entry name" value="Usp"/>
    <property type="match status" value="1"/>
</dbReference>
<dbReference type="EMBL" id="RSEB01000001">
    <property type="protein sequence ID" value="RRS01423.1"/>
    <property type="molecule type" value="Genomic_DNA"/>
</dbReference>
<organism evidence="3 4">
    <name type="scientific">Glycomyces terrestris</name>
    <dbReference type="NCBI Taxonomy" id="2493553"/>
    <lineage>
        <taxon>Bacteria</taxon>
        <taxon>Bacillati</taxon>
        <taxon>Actinomycetota</taxon>
        <taxon>Actinomycetes</taxon>
        <taxon>Glycomycetales</taxon>
        <taxon>Glycomycetaceae</taxon>
        <taxon>Glycomyces</taxon>
    </lineage>
</organism>